<feature type="transmembrane region" description="Helical" evidence="8">
    <location>
        <begin position="379"/>
        <end position="400"/>
    </location>
</feature>
<dbReference type="CDD" id="cd13138">
    <property type="entry name" value="MATE_yoeA_like"/>
    <property type="match status" value="1"/>
</dbReference>
<dbReference type="InterPro" id="IPR048279">
    <property type="entry name" value="MdtK-like"/>
</dbReference>
<keyword evidence="5 8" id="KW-0812">Transmembrane</keyword>
<evidence type="ECO:0000256" key="3">
    <source>
        <dbReference type="ARBA" id="ARBA00022448"/>
    </source>
</evidence>
<feature type="transmembrane region" description="Helical" evidence="8">
    <location>
        <begin position="169"/>
        <end position="188"/>
    </location>
</feature>
<keyword evidence="4" id="KW-1003">Cell membrane</keyword>
<dbReference type="NCBIfam" id="TIGR00797">
    <property type="entry name" value="matE"/>
    <property type="match status" value="1"/>
</dbReference>
<dbReference type="PANTHER" id="PTHR43549">
    <property type="entry name" value="MULTIDRUG RESISTANCE PROTEIN YPNP-RELATED"/>
    <property type="match status" value="1"/>
</dbReference>
<dbReference type="RefSeq" id="WP_379050738.1">
    <property type="nucleotide sequence ID" value="NZ_JBHUIK010000001.1"/>
</dbReference>
<comment type="caution">
    <text evidence="9">The sequence shown here is derived from an EMBL/GenBank/DDBJ whole genome shotgun (WGS) entry which is preliminary data.</text>
</comment>
<accession>A0ABW5BWY4</accession>
<protein>
    <submittedName>
        <fullName evidence="9">MATE family efflux transporter</fullName>
    </submittedName>
</protein>
<gene>
    <name evidence="9" type="ORF">ACFSKK_06840</name>
</gene>
<feature type="transmembrane region" description="Helical" evidence="8">
    <location>
        <begin position="92"/>
        <end position="115"/>
    </location>
</feature>
<keyword evidence="3" id="KW-0813">Transport</keyword>
<feature type="transmembrane region" description="Helical" evidence="8">
    <location>
        <begin position="244"/>
        <end position="261"/>
    </location>
</feature>
<evidence type="ECO:0000256" key="6">
    <source>
        <dbReference type="ARBA" id="ARBA00022989"/>
    </source>
</evidence>
<dbReference type="InterPro" id="IPR052031">
    <property type="entry name" value="Membrane_Transporter-Flippase"/>
</dbReference>
<dbReference type="InterPro" id="IPR002528">
    <property type="entry name" value="MATE_fam"/>
</dbReference>
<reference evidence="10" key="1">
    <citation type="journal article" date="2019" name="Int. J. Syst. Evol. Microbiol.">
        <title>The Global Catalogue of Microorganisms (GCM) 10K type strain sequencing project: providing services to taxonomists for standard genome sequencing and annotation.</title>
        <authorList>
            <consortium name="The Broad Institute Genomics Platform"/>
            <consortium name="The Broad Institute Genome Sequencing Center for Infectious Disease"/>
            <person name="Wu L."/>
            <person name="Ma J."/>
        </authorList>
    </citation>
    <scope>NUCLEOTIDE SEQUENCE [LARGE SCALE GENOMIC DNA]</scope>
    <source>
        <strain evidence="10">CGMCC 1.15474</strain>
    </source>
</reference>
<dbReference type="PIRSF" id="PIRSF006603">
    <property type="entry name" value="DinF"/>
    <property type="match status" value="1"/>
</dbReference>
<keyword evidence="10" id="KW-1185">Reference proteome</keyword>
<feature type="transmembrane region" description="Helical" evidence="8">
    <location>
        <begin position="412"/>
        <end position="432"/>
    </location>
</feature>
<evidence type="ECO:0000313" key="10">
    <source>
        <dbReference type="Proteomes" id="UP001597318"/>
    </source>
</evidence>
<comment type="subcellular location">
    <subcellularLocation>
        <location evidence="1">Cell membrane</location>
        <topology evidence="1">Multi-pass membrane protein</topology>
    </subcellularLocation>
</comment>
<proteinExistence type="inferred from homology"/>
<dbReference type="EMBL" id="JBHUIK010000001">
    <property type="protein sequence ID" value="MFD2213409.1"/>
    <property type="molecule type" value="Genomic_DNA"/>
</dbReference>
<feature type="transmembrane region" description="Helical" evidence="8">
    <location>
        <begin position="194"/>
        <end position="212"/>
    </location>
</feature>
<dbReference type="PANTHER" id="PTHR43549:SF3">
    <property type="entry name" value="MULTIDRUG RESISTANCE PROTEIN YPNP-RELATED"/>
    <property type="match status" value="1"/>
</dbReference>
<name>A0ABW5BWY4_9BACI</name>
<feature type="transmembrane region" description="Helical" evidence="8">
    <location>
        <begin position="281"/>
        <end position="297"/>
    </location>
</feature>
<evidence type="ECO:0000256" key="2">
    <source>
        <dbReference type="ARBA" id="ARBA00010199"/>
    </source>
</evidence>
<evidence type="ECO:0000256" key="1">
    <source>
        <dbReference type="ARBA" id="ARBA00004651"/>
    </source>
</evidence>
<comment type="similarity">
    <text evidence="2">Belongs to the multi antimicrobial extrusion (MATE) (TC 2.A.66.1) family.</text>
</comment>
<feature type="transmembrane region" description="Helical" evidence="8">
    <location>
        <begin position="135"/>
        <end position="157"/>
    </location>
</feature>
<evidence type="ECO:0000313" key="9">
    <source>
        <dbReference type="EMBL" id="MFD2213409.1"/>
    </source>
</evidence>
<sequence length="446" mass="48881">MKQQHDFTNGNIVKQIWTFSLPIMLTNLLQVSYQFIDSLWVGNLLGATALGAIAVSGTVIFTILSFIIGINNATLTILSQQKGKQNEAGLKNYINAFVVVLTAMSALLGVVGFILSEEILKWLSTPPAMIPEATAYLQINFIGILFLFGYNFISTVLRALGDSKTPIRYVMIAVILNAVLDPLFLYVFDMGIEGAAYATILSQGISFIYGVFDTIKRGLIPFIFPKLPTADEVATIMKLGLPSGLQMTVISAGVMAIMSVVNSFGSDVVAGFGAAQRLDSVIMLPAMALGTAVNSMAGQNIGANKWSRVHDIAKYGVLFNLFIMVMISTTVFFCAEMAVRLFIKEQDALLFGKEYLRIIAFFYPFLGINFILNGIVRAAGAMFQVLILNIISFWILRYPLSYFCSLWLGDKGIAVGMGVSFVISSVIAFGYYKFGIWNKIELNLQE</sequence>
<evidence type="ECO:0000256" key="4">
    <source>
        <dbReference type="ARBA" id="ARBA00022475"/>
    </source>
</evidence>
<feature type="transmembrane region" description="Helical" evidence="8">
    <location>
        <begin position="45"/>
        <end position="71"/>
    </location>
</feature>
<feature type="transmembrane region" description="Helical" evidence="8">
    <location>
        <begin position="12"/>
        <end position="33"/>
    </location>
</feature>
<feature type="transmembrane region" description="Helical" evidence="8">
    <location>
        <begin position="318"/>
        <end position="343"/>
    </location>
</feature>
<keyword evidence="7 8" id="KW-0472">Membrane</keyword>
<evidence type="ECO:0000256" key="5">
    <source>
        <dbReference type="ARBA" id="ARBA00022692"/>
    </source>
</evidence>
<feature type="transmembrane region" description="Helical" evidence="8">
    <location>
        <begin position="355"/>
        <end position="372"/>
    </location>
</feature>
<organism evidence="9 10">
    <name type="scientific">Metabacillus endolithicus</name>
    <dbReference type="NCBI Taxonomy" id="1535204"/>
    <lineage>
        <taxon>Bacteria</taxon>
        <taxon>Bacillati</taxon>
        <taxon>Bacillota</taxon>
        <taxon>Bacilli</taxon>
        <taxon>Bacillales</taxon>
        <taxon>Bacillaceae</taxon>
        <taxon>Metabacillus</taxon>
    </lineage>
</organism>
<dbReference type="Proteomes" id="UP001597318">
    <property type="component" value="Unassembled WGS sequence"/>
</dbReference>
<evidence type="ECO:0000256" key="7">
    <source>
        <dbReference type="ARBA" id="ARBA00023136"/>
    </source>
</evidence>
<dbReference type="Pfam" id="PF01554">
    <property type="entry name" value="MatE"/>
    <property type="match status" value="2"/>
</dbReference>
<evidence type="ECO:0000256" key="8">
    <source>
        <dbReference type="SAM" id="Phobius"/>
    </source>
</evidence>
<keyword evidence="6 8" id="KW-1133">Transmembrane helix</keyword>